<evidence type="ECO:0000313" key="4">
    <source>
        <dbReference type="Proteomes" id="UP000076863"/>
    </source>
</evidence>
<feature type="region of interest" description="Disordered" evidence="1">
    <location>
        <begin position="186"/>
        <end position="212"/>
    </location>
</feature>
<keyword evidence="2" id="KW-0812">Transmembrane</keyword>
<reference evidence="3 4" key="1">
    <citation type="journal article" date="2016" name="Genome Biol. Evol.">
        <title>Divergent and convergent evolution of fungal pathogenicity.</title>
        <authorList>
            <person name="Shang Y."/>
            <person name="Xiao G."/>
            <person name="Zheng P."/>
            <person name="Cen K."/>
            <person name="Zhan S."/>
            <person name="Wang C."/>
        </authorList>
    </citation>
    <scope>NUCLEOTIDE SEQUENCE [LARGE SCALE GENOMIC DNA]</scope>
    <source>
        <strain evidence="3 4">RCEF 3172</strain>
    </source>
</reference>
<protein>
    <submittedName>
        <fullName evidence="3">Uncharacterized protein</fullName>
    </submittedName>
</protein>
<sequence length="212" mass="22728">MDGSIRTFTTSSTFHSLSANNETTTSDHAPLTLIPSSSSRASSVTVNGQDDYAQLQPTVHTHGWKPETMQPAVLLALALACVLLAALLEILAQKSAADGALCLVDTAADIPPLVSFAHLYLPAITAVLYSLAWNWVDLDVKRMQPWLQLSRSEGATGRDSMFLDYPGAVFGTAPVLARHTVNMSYPGRSRRRIPTSPRCSISPSSTPGYAVT</sequence>
<dbReference type="Pfam" id="PF11915">
    <property type="entry name" value="DUF3433"/>
    <property type="match status" value="1"/>
</dbReference>
<evidence type="ECO:0000256" key="2">
    <source>
        <dbReference type="SAM" id="Phobius"/>
    </source>
</evidence>
<accession>A0A162JF65</accession>
<dbReference type="EMBL" id="AZHA01000012">
    <property type="protein sequence ID" value="OAA43418.1"/>
    <property type="molecule type" value="Genomic_DNA"/>
</dbReference>
<dbReference type="InterPro" id="IPR021840">
    <property type="entry name" value="DUF3433"/>
</dbReference>
<dbReference type="Proteomes" id="UP000076863">
    <property type="component" value="Unassembled WGS sequence"/>
</dbReference>
<dbReference type="OrthoDB" id="3248909at2759"/>
<gene>
    <name evidence="3" type="ORF">BBO_04561</name>
</gene>
<keyword evidence="4" id="KW-1185">Reference proteome</keyword>
<comment type="caution">
    <text evidence="3">The sequence shown here is derived from an EMBL/GenBank/DDBJ whole genome shotgun (WGS) entry which is preliminary data.</text>
</comment>
<dbReference type="AlphaFoldDB" id="A0A162JF65"/>
<proteinExistence type="predicted"/>
<feature type="compositionally biased region" description="Polar residues" evidence="1">
    <location>
        <begin position="197"/>
        <end position="212"/>
    </location>
</feature>
<evidence type="ECO:0000313" key="3">
    <source>
        <dbReference type="EMBL" id="OAA43418.1"/>
    </source>
</evidence>
<feature type="transmembrane region" description="Helical" evidence="2">
    <location>
        <begin position="72"/>
        <end position="93"/>
    </location>
</feature>
<organism evidence="3 4">
    <name type="scientific">Beauveria brongniartii RCEF 3172</name>
    <dbReference type="NCBI Taxonomy" id="1081107"/>
    <lineage>
        <taxon>Eukaryota</taxon>
        <taxon>Fungi</taxon>
        <taxon>Dikarya</taxon>
        <taxon>Ascomycota</taxon>
        <taxon>Pezizomycotina</taxon>
        <taxon>Sordariomycetes</taxon>
        <taxon>Hypocreomycetidae</taxon>
        <taxon>Hypocreales</taxon>
        <taxon>Cordycipitaceae</taxon>
        <taxon>Beauveria</taxon>
        <taxon>Beauveria brongniartii</taxon>
    </lineage>
</organism>
<dbReference type="PANTHER" id="PTHR37544">
    <property type="entry name" value="SPRAY-RELATED"/>
    <property type="match status" value="1"/>
</dbReference>
<keyword evidence="2" id="KW-0472">Membrane</keyword>
<keyword evidence="2" id="KW-1133">Transmembrane helix</keyword>
<feature type="transmembrane region" description="Helical" evidence="2">
    <location>
        <begin position="113"/>
        <end position="136"/>
    </location>
</feature>
<dbReference type="PANTHER" id="PTHR37544:SF3">
    <property type="entry name" value="SPRAY"/>
    <property type="match status" value="1"/>
</dbReference>
<evidence type="ECO:0000256" key="1">
    <source>
        <dbReference type="SAM" id="MobiDB-lite"/>
    </source>
</evidence>
<name>A0A162JF65_9HYPO</name>